<name>A0A2P6MRA7_9EUKA</name>
<gene>
    <name evidence="1" type="ORF">PROFUN_16349</name>
</gene>
<keyword evidence="2" id="KW-1185">Reference proteome</keyword>
<dbReference type="EMBL" id="MDYQ01000484">
    <property type="protein sequence ID" value="PRP74223.1"/>
    <property type="molecule type" value="Genomic_DNA"/>
</dbReference>
<accession>A0A2P6MRA7</accession>
<dbReference type="Proteomes" id="UP000241769">
    <property type="component" value="Unassembled WGS sequence"/>
</dbReference>
<reference evidence="1 2" key="1">
    <citation type="journal article" date="2018" name="Genome Biol. Evol.">
        <title>Multiple Roots of Fruiting Body Formation in Amoebozoa.</title>
        <authorList>
            <person name="Hillmann F."/>
            <person name="Forbes G."/>
            <person name="Novohradska S."/>
            <person name="Ferling I."/>
            <person name="Riege K."/>
            <person name="Groth M."/>
            <person name="Westermann M."/>
            <person name="Marz M."/>
            <person name="Spaller T."/>
            <person name="Winckler T."/>
            <person name="Schaap P."/>
            <person name="Glockner G."/>
        </authorList>
    </citation>
    <scope>NUCLEOTIDE SEQUENCE [LARGE SCALE GENOMIC DNA]</scope>
    <source>
        <strain evidence="1 2">Jena</strain>
    </source>
</reference>
<comment type="caution">
    <text evidence="1">The sequence shown here is derived from an EMBL/GenBank/DDBJ whole genome shotgun (WGS) entry which is preliminary data.</text>
</comment>
<evidence type="ECO:0000313" key="2">
    <source>
        <dbReference type="Proteomes" id="UP000241769"/>
    </source>
</evidence>
<dbReference type="InParanoid" id="A0A2P6MRA7"/>
<evidence type="ECO:0000313" key="1">
    <source>
        <dbReference type="EMBL" id="PRP74223.1"/>
    </source>
</evidence>
<proteinExistence type="predicted"/>
<dbReference type="AlphaFoldDB" id="A0A2P6MRA7"/>
<protein>
    <submittedName>
        <fullName evidence="1">Uncharacterized protein</fullName>
    </submittedName>
</protein>
<sequence>MPIFVNPLPCYQDNCKQVKYLQRALYIKILDSQGGIVCLVNLGGSITIIISAGLLQKAVQSDEHSTVEEKASASTNLAGTITLTRGATVVTAAYAIHAVYRWWQHVKEYNSLL</sequence>
<organism evidence="1 2">
    <name type="scientific">Planoprotostelium fungivorum</name>
    <dbReference type="NCBI Taxonomy" id="1890364"/>
    <lineage>
        <taxon>Eukaryota</taxon>
        <taxon>Amoebozoa</taxon>
        <taxon>Evosea</taxon>
        <taxon>Variosea</taxon>
        <taxon>Cavosteliida</taxon>
        <taxon>Cavosteliaceae</taxon>
        <taxon>Planoprotostelium</taxon>
    </lineage>
</organism>